<proteinExistence type="predicted"/>
<keyword evidence="2" id="KW-1185">Reference proteome</keyword>
<dbReference type="Proteomes" id="UP000245207">
    <property type="component" value="Unassembled WGS sequence"/>
</dbReference>
<dbReference type="EMBL" id="PKPP01000202">
    <property type="protein sequence ID" value="PWA96043.1"/>
    <property type="molecule type" value="Genomic_DNA"/>
</dbReference>
<dbReference type="InterPro" id="IPR005200">
    <property type="entry name" value="Endo-beta-glucanase"/>
</dbReference>
<gene>
    <name evidence="1" type="ORF">CTI12_AA044140</name>
</gene>
<comment type="caution">
    <text evidence="1">The sequence shown here is derived from an EMBL/GenBank/DDBJ whole genome shotgun (WGS) entry which is preliminary data.</text>
</comment>
<evidence type="ECO:0000313" key="2">
    <source>
        <dbReference type="Proteomes" id="UP000245207"/>
    </source>
</evidence>
<dbReference type="STRING" id="35608.A0A2U1QDJ3"/>
<evidence type="ECO:0000313" key="1">
    <source>
        <dbReference type="EMBL" id="PWA96043.1"/>
    </source>
</evidence>
<dbReference type="GO" id="GO:0052861">
    <property type="term" value="F:endo-1,3(4)-beta-glucanase activity"/>
    <property type="evidence" value="ECO:0007669"/>
    <property type="project" value="InterPro"/>
</dbReference>
<keyword evidence="1" id="KW-0378">Hydrolase</keyword>
<dbReference type="AlphaFoldDB" id="A0A2U1QDJ3"/>
<name>A0A2U1QDJ3_ARTAN</name>
<dbReference type="PANTHER" id="PTHR31983:SF0">
    <property type="entry name" value="GLUCAN ENDO-1,3-BETA-D-GLUCOSIDASE 2"/>
    <property type="match status" value="1"/>
</dbReference>
<dbReference type="PANTHER" id="PTHR31983">
    <property type="entry name" value="ENDO-1,3(4)-BETA-GLUCANASE 1"/>
    <property type="match status" value="1"/>
</dbReference>
<sequence>MMRKHLILLQHQKLHQKFYQKLLPPLSKLQRLKRLLSFTIPVAEEKETQTKPEKENKQTVLWLTEFTDGRNQGNTSEAVNTYYSPVLMGLAYGDTHLVLFVRVLWANKRVSRLWVAPSEWKECRTGIQVLPLLLVELENKLKERTQMLRKRLKICDPGIKIFLIDKHKLIDRGYKRLEIGLSVGHMFHNESLDQTIKGFWKLINWQES</sequence>
<dbReference type="OrthoDB" id="4473401at2759"/>
<reference evidence="1 2" key="1">
    <citation type="journal article" date="2018" name="Mol. Plant">
        <title>The genome of Artemisia annua provides insight into the evolution of Asteraceae family and artemisinin biosynthesis.</title>
        <authorList>
            <person name="Shen Q."/>
            <person name="Zhang L."/>
            <person name="Liao Z."/>
            <person name="Wang S."/>
            <person name="Yan T."/>
            <person name="Shi P."/>
            <person name="Liu M."/>
            <person name="Fu X."/>
            <person name="Pan Q."/>
            <person name="Wang Y."/>
            <person name="Lv Z."/>
            <person name="Lu X."/>
            <person name="Zhang F."/>
            <person name="Jiang W."/>
            <person name="Ma Y."/>
            <person name="Chen M."/>
            <person name="Hao X."/>
            <person name="Li L."/>
            <person name="Tang Y."/>
            <person name="Lv G."/>
            <person name="Zhou Y."/>
            <person name="Sun X."/>
            <person name="Brodelius P.E."/>
            <person name="Rose J.K.C."/>
            <person name="Tang K."/>
        </authorList>
    </citation>
    <scope>NUCLEOTIDE SEQUENCE [LARGE SCALE GENOMIC DNA]</scope>
    <source>
        <strain evidence="2">cv. Huhao1</strain>
        <tissue evidence="1">Leaf</tissue>
    </source>
</reference>
<organism evidence="1 2">
    <name type="scientific">Artemisia annua</name>
    <name type="common">Sweet wormwood</name>
    <dbReference type="NCBI Taxonomy" id="35608"/>
    <lineage>
        <taxon>Eukaryota</taxon>
        <taxon>Viridiplantae</taxon>
        <taxon>Streptophyta</taxon>
        <taxon>Embryophyta</taxon>
        <taxon>Tracheophyta</taxon>
        <taxon>Spermatophyta</taxon>
        <taxon>Magnoliopsida</taxon>
        <taxon>eudicotyledons</taxon>
        <taxon>Gunneridae</taxon>
        <taxon>Pentapetalae</taxon>
        <taxon>asterids</taxon>
        <taxon>campanulids</taxon>
        <taxon>Asterales</taxon>
        <taxon>Asteraceae</taxon>
        <taxon>Asteroideae</taxon>
        <taxon>Anthemideae</taxon>
        <taxon>Artemisiinae</taxon>
        <taxon>Artemisia</taxon>
    </lineage>
</organism>
<protein>
    <submittedName>
        <fullName evidence="1">Glycosyl hydrolase family 81 protein</fullName>
    </submittedName>
</protein>
<accession>A0A2U1QDJ3</accession>